<dbReference type="AlphaFoldDB" id="A0A4Z0MJP4"/>
<dbReference type="Pfam" id="PF16657">
    <property type="entry name" value="Malt_amylase_C"/>
    <property type="match status" value="1"/>
</dbReference>
<dbReference type="GO" id="GO:0004556">
    <property type="term" value="F:alpha-amylase activity"/>
    <property type="evidence" value="ECO:0007669"/>
    <property type="project" value="TreeGrafter"/>
</dbReference>
<keyword evidence="7" id="KW-1185">Reference proteome</keyword>
<dbReference type="CDD" id="cd11333">
    <property type="entry name" value="AmyAc_SI_OligoGlu_DGase"/>
    <property type="match status" value="1"/>
</dbReference>
<dbReference type="RefSeq" id="WP_135531284.1">
    <property type="nucleotide sequence ID" value="NZ_SRKZ01000004.1"/>
</dbReference>
<sequence length="598" mass="67824">MKRTATNLLKTAALVLVGLSAACNQTAKTDQSAATSPTASAAANTAALGKKPGWWKETVVYQIYPRSFQDSNGDGEGDLKGIISRLDYLKSLGVGTVWLNPIYASPNDDSGYDISDYRRIQPAFGTMQDFDDLLKGLHQRGIKLVMDLVVNHSSDEHEWFKQARSSRTNPYRNYYHWWPAEKGKPTPRWSFFDVNSDAWRYDSLTNSYYLHYFSRKQPDLNWENPKLRQEVYALMRFWLDKGIDGFRLDAFQFASKDTRFPPLPAGYEKNIIKYYGGGPHLHDYLQEMNREVLSKYDVMTVAEGAGTGPTDAMLFVDPSRKELNMAYHFEGVDLSTGPEGYKLTDFKRVYTRWDSAFAQKGWLSIFLANHDQPRMVSKFGDDRPAFRAASAKLLNTFLLTMRGTPYCYNGDELGMSNIGFTDIADYRDVATRNGYQQVKNQGGDLAAFLATARRTARDNGRTPFQWDATANAGFTTSTPWLKVNPNYREINAAAEDKDPNSVLNYFRKAMALRKAHQVLLTGNYQLLDEPNPHIYAYTRSLGQEQVLVVLNFTSVKRRWPLPIGTEISGQPWLNNYPTFAAATTLALEPWQALVLPLR</sequence>
<dbReference type="SUPFAM" id="SSF51011">
    <property type="entry name" value="Glycosyl hydrolase domain"/>
    <property type="match status" value="1"/>
</dbReference>
<dbReference type="NCBIfam" id="NF008183">
    <property type="entry name" value="PRK10933.1"/>
    <property type="match status" value="1"/>
</dbReference>
<dbReference type="InterPro" id="IPR032091">
    <property type="entry name" value="Malt_amylase-like_C"/>
</dbReference>
<keyword evidence="4" id="KW-0732">Signal</keyword>
<comment type="similarity">
    <text evidence="1">Belongs to the glycosyl hydrolase 13 family.</text>
</comment>
<proteinExistence type="inferred from homology"/>
<gene>
    <name evidence="6" type="ORF">EU557_15035</name>
</gene>
<evidence type="ECO:0000256" key="3">
    <source>
        <dbReference type="ARBA" id="ARBA00023295"/>
    </source>
</evidence>
<comment type="caution">
    <text evidence="6">The sequence shown here is derived from an EMBL/GenBank/DDBJ whole genome shotgun (WGS) entry which is preliminary data.</text>
</comment>
<dbReference type="PANTHER" id="PTHR10357">
    <property type="entry name" value="ALPHA-AMYLASE FAMILY MEMBER"/>
    <property type="match status" value="1"/>
</dbReference>
<dbReference type="FunFam" id="2.60.40.1180:FF:000007">
    <property type="entry name" value="Sucrose isomerase"/>
    <property type="match status" value="1"/>
</dbReference>
<dbReference type="InterPro" id="IPR006047">
    <property type="entry name" value="GH13_cat_dom"/>
</dbReference>
<name>A0A4Z0MJP4_9BACT</name>
<feature type="signal peptide" evidence="4">
    <location>
        <begin position="1"/>
        <end position="27"/>
    </location>
</feature>
<evidence type="ECO:0000256" key="1">
    <source>
        <dbReference type="ARBA" id="ARBA00008061"/>
    </source>
</evidence>
<dbReference type="GO" id="GO:0005987">
    <property type="term" value="P:sucrose catabolic process"/>
    <property type="evidence" value="ECO:0007669"/>
    <property type="project" value="TreeGrafter"/>
</dbReference>
<dbReference type="Gene3D" id="3.20.20.80">
    <property type="entry name" value="Glycosidases"/>
    <property type="match status" value="1"/>
</dbReference>
<dbReference type="Gene3D" id="3.90.400.10">
    <property type="entry name" value="Oligo-1,6-glucosidase, Domain 2"/>
    <property type="match status" value="1"/>
</dbReference>
<dbReference type="FunFam" id="3.20.20.80:FF:000064">
    <property type="entry name" value="Oligo-1,6-glucosidase"/>
    <property type="match status" value="2"/>
</dbReference>
<dbReference type="InterPro" id="IPR017853">
    <property type="entry name" value="GH"/>
</dbReference>
<dbReference type="EMBL" id="SRKZ01000004">
    <property type="protein sequence ID" value="TGD79537.1"/>
    <property type="molecule type" value="Genomic_DNA"/>
</dbReference>
<feature type="domain" description="Glycosyl hydrolase family 13 catalytic" evidence="5">
    <location>
        <begin position="62"/>
        <end position="461"/>
    </location>
</feature>
<dbReference type="GO" id="GO:0004574">
    <property type="term" value="F:oligo-1,6-glucosidase activity"/>
    <property type="evidence" value="ECO:0007669"/>
    <property type="project" value="TreeGrafter"/>
</dbReference>
<evidence type="ECO:0000256" key="2">
    <source>
        <dbReference type="ARBA" id="ARBA00022801"/>
    </source>
</evidence>
<evidence type="ECO:0000313" key="6">
    <source>
        <dbReference type="EMBL" id="TGD79537.1"/>
    </source>
</evidence>
<dbReference type="PANTHER" id="PTHR10357:SF179">
    <property type="entry name" value="NEUTRAL AND BASIC AMINO ACID TRANSPORT PROTEIN RBAT"/>
    <property type="match status" value="1"/>
</dbReference>
<evidence type="ECO:0000259" key="5">
    <source>
        <dbReference type="SMART" id="SM00642"/>
    </source>
</evidence>
<dbReference type="InterPro" id="IPR045857">
    <property type="entry name" value="O16G_dom_2"/>
</dbReference>
<keyword evidence="3" id="KW-0326">Glycosidase</keyword>
<organism evidence="6 7">
    <name type="scientific">Hymenobacter wooponensis</name>
    <dbReference type="NCBI Taxonomy" id="1525360"/>
    <lineage>
        <taxon>Bacteria</taxon>
        <taxon>Pseudomonadati</taxon>
        <taxon>Bacteroidota</taxon>
        <taxon>Cytophagia</taxon>
        <taxon>Cytophagales</taxon>
        <taxon>Hymenobacteraceae</taxon>
        <taxon>Hymenobacter</taxon>
    </lineage>
</organism>
<dbReference type="GO" id="GO:0004575">
    <property type="term" value="F:sucrose alpha-glucosidase activity"/>
    <property type="evidence" value="ECO:0007669"/>
    <property type="project" value="TreeGrafter"/>
</dbReference>
<dbReference type="SUPFAM" id="SSF51445">
    <property type="entry name" value="(Trans)glycosidases"/>
    <property type="match status" value="1"/>
</dbReference>
<reference evidence="6 7" key="1">
    <citation type="submission" date="2019-04" db="EMBL/GenBank/DDBJ databases">
        <authorList>
            <person name="Feng G."/>
            <person name="Zhang J."/>
            <person name="Zhu H."/>
        </authorList>
    </citation>
    <scope>NUCLEOTIDE SEQUENCE [LARGE SCALE GENOMIC DNA]</scope>
    <source>
        <strain evidence="6 7">JCM 19491</strain>
    </source>
</reference>
<dbReference type="GO" id="GO:0000025">
    <property type="term" value="P:maltose catabolic process"/>
    <property type="evidence" value="ECO:0007669"/>
    <property type="project" value="TreeGrafter"/>
</dbReference>
<dbReference type="Pfam" id="PF00128">
    <property type="entry name" value="Alpha-amylase"/>
    <property type="match status" value="1"/>
</dbReference>
<dbReference type="Proteomes" id="UP000298284">
    <property type="component" value="Unassembled WGS sequence"/>
</dbReference>
<evidence type="ECO:0000256" key="4">
    <source>
        <dbReference type="SAM" id="SignalP"/>
    </source>
</evidence>
<accession>A0A4Z0MJP4</accession>
<keyword evidence="2" id="KW-0378">Hydrolase</keyword>
<dbReference type="Gene3D" id="2.60.40.1180">
    <property type="entry name" value="Golgi alpha-mannosidase II"/>
    <property type="match status" value="1"/>
</dbReference>
<feature type="chain" id="PRO_5021388600" evidence="4">
    <location>
        <begin position="28"/>
        <end position="598"/>
    </location>
</feature>
<evidence type="ECO:0000313" key="7">
    <source>
        <dbReference type="Proteomes" id="UP000298284"/>
    </source>
</evidence>
<dbReference type="SMART" id="SM00642">
    <property type="entry name" value="Aamy"/>
    <property type="match status" value="1"/>
</dbReference>
<dbReference type="GO" id="GO:0033934">
    <property type="term" value="F:glucan 1,4-alpha-maltotriohydrolase activity"/>
    <property type="evidence" value="ECO:0007669"/>
    <property type="project" value="TreeGrafter"/>
</dbReference>
<protein>
    <submittedName>
        <fullName evidence="6">Alpha-glucosidase</fullName>
    </submittedName>
</protein>
<dbReference type="InterPro" id="IPR013780">
    <property type="entry name" value="Glyco_hydro_b"/>
</dbReference>
<dbReference type="OrthoDB" id="9806009at2"/>
<dbReference type="PROSITE" id="PS51257">
    <property type="entry name" value="PROKAR_LIPOPROTEIN"/>
    <property type="match status" value="1"/>
</dbReference>